<dbReference type="GO" id="GO:0005737">
    <property type="term" value="C:cytoplasm"/>
    <property type="evidence" value="ECO:0007669"/>
    <property type="project" value="TreeGrafter"/>
</dbReference>
<dbReference type="PROSITE" id="PS50238">
    <property type="entry name" value="RHOGAP"/>
    <property type="match status" value="1"/>
</dbReference>
<dbReference type="GO" id="GO:0007165">
    <property type="term" value="P:signal transduction"/>
    <property type="evidence" value="ECO:0007669"/>
    <property type="project" value="InterPro"/>
</dbReference>
<dbReference type="EMBL" id="CAAALY010252659">
    <property type="protein sequence ID" value="VEL36588.1"/>
    <property type="molecule type" value="Genomic_DNA"/>
</dbReference>
<evidence type="ECO:0000313" key="3">
    <source>
        <dbReference type="EMBL" id="VEL36588.1"/>
    </source>
</evidence>
<comment type="caution">
    <text evidence="3">The sequence shown here is derived from an EMBL/GenBank/DDBJ whole genome shotgun (WGS) entry which is preliminary data.</text>
</comment>
<organism evidence="3 4">
    <name type="scientific">Protopolystoma xenopodis</name>
    <dbReference type="NCBI Taxonomy" id="117903"/>
    <lineage>
        <taxon>Eukaryota</taxon>
        <taxon>Metazoa</taxon>
        <taxon>Spiralia</taxon>
        <taxon>Lophotrochozoa</taxon>
        <taxon>Platyhelminthes</taxon>
        <taxon>Monogenea</taxon>
        <taxon>Polyopisthocotylea</taxon>
        <taxon>Polystomatidea</taxon>
        <taxon>Polystomatidae</taxon>
        <taxon>Protopolystoma</taxon>
    </lineage>
</organism>
<sequence>MVMEKFMKKFNSVGGNQTNTNYPGVTNQTSSSGYGKRKVINSPHANISSSNVHASSLSSVTNGATFGGISSTFGVALDEVIYRDQTEVPRIVTQLCNFILKFGGLEAEGIFRVNGNARLVENLRASVDDSGVNGVDRGVASIDADLERCGDVYSGASLLKLYLRELPGGLVPAHITSRFIKVINALIFCTLSRYALDEHQIS</sequence>
<dbReference type="OrthoDB" id="185175at2759"/>
<feature type="domain" description="Rho-GAP" evidence="2">
    <location>
        <begin position="75"/>
        <end position="202"/>
    </location>
</feature>
<gene>
    <name evidence="3" type="ORF">PXEA_LOCUS30028</name>
</gene>
<dbReference type="Pfam" id="PF00620">
    <property type="entry name" value="RhoGAP"/>
    <property type="match status" value="1"/>
</dbReference>
<dbReference type="SMART" id="SM00324">
    <property type="entry name" value="RhoGAP"/>
    <property type="match status" value="1"/>
</dbReference>
<dbReference type="InterPro" id="IPR008936">
    <property type="entry name" value="Rho_GTPase_activation_prot"/>
</dbReference>
<dbReference type="PANTHER" id="PTHR23176">
    <property type="entry name" value="RHO/RAC/CDC GTPASE-ACTIVATING PROTEIN"/>
    <property type="match status" value="1"/>
</dbReference>
<dbReference type="PANTHER" id="PTHR23176:SF129">
    <property type="entry name" value="RHO GTPASE ACTIVATING PROTEIN AT 16F, ISOFORM E-RELATED"/>
    <property type="match status" value="1"/>
</dbReference>
<dbReference type="GO" id="GO:0005096">
    <property type="term" value="F:GTPase activator activity"/>
    <property type="evidence" value="ECO:0007669"/>
    <property type="project" value="UniProtKB-KW"/>
</dbReference>
<dbReference type="SUPFAM" id="SSF48350">
    <property type="entry name" value="GTPase activation domain, GAP"/>
    <property type="match status" value="1"/>
</dbReference>
<evidence type="ECO:0000256" key="1">
    <source>
        <dbReference type="ARBA" id="ARBA00022468"/>
    </source>
</evidence>
<dbReference type="InterPro" id="IPR000198">
    <property type="entry name" value="RhoGAP_dom"/>
</dbReference>
<name>A0A3S5ASC9_9PLAT</name>
<dbReference type="Proteomes" id="UP000784294">
    <property type="component" value="Unassembled WGS sequence"/>
</dbReference>
<protein>
    <recommendedName>
        <fullName evidence="2">Rho-GAP domain-containing protein</fullName>
    </recommendedName>
</protein>
<evidence type="ECO:0000259" key="2">
    <source>
        <dbReference type="PROSITE" id="PS50238"/>
    </source>
</evidence>
<evidence type="ECO:0000313" key="4">
    <source>
        <dbReference type="Proteomes" id="UP000784294"/>
    </source>
</evidence>
<keyword evidence="1" id="KW-0343">GTPase activation</keyword>
<proteinExistence type="predicted"/>
<accession>A0A3S5ASC9</accession>
<keyword evidence="4" id="KW-1185">Reference proteome</keyword>
<dbReference type="InterPro" id="IPR050729">
    <property type="entry name" value="Rho-GAP"/>
</dbReference>
<reference evidence="3" key="1">
    <citation type="submission" date="2018-11" db="EMBL/GenBank/DDBJ databases">
        <authorList>
            <consortium name="Pathogen Informatics"/>
        </authorList>
    </citation>
    <scope>NUCLEOTIDE SEQUENCE</scope>
</reference>
<dbReference type="AlphaFoldDB" id="A0A3S5ASC9"/>
<dbReference type="Gene3D" id="1.10.555.10">
    <property type="entry name" value="Rho GTPase activation protein"/>
    <property type="match status" value="1"/>
</dbReference>